<dbReference type="InterPro" id="IPR006667">
    <property type="entry name" value="SLC41_membr_dom"/>
</dbReference>
<dbReference type="InterPro" id="IPR046342">
    <property type="entry name" value="CBS_dom_sf"/>
</dbReference>
<keyword evidence="9" id="KW-0479">Metal-binding</keyword>
<feature type="transmembrane region" description="Helical" evidence="9">
    <location>
        <begin position="363"/>
        <end position="382"/>
    </location>
</feature>
<keyword evidence="6 9" id="KW-1133">Transmembrane helix</keyword>
<feature type="transmembrane region" description="Helical" evidence="9">
    <location>
        <begin position="287"/>
        <end position="307"/>
    </location>
</feature>
<sequence length="459" mass="51032">MERNTVSLFETIQTLLDNKRYSTLRDILNTMNPVDIAAVFEDLQSEKTALLFRLLPKETAAETFVEMDEETQQLLIHGFSDTELKEVIDELYVDDAVDLIEEMPANVVKRILRQADPQTRKEINEILKYPEDSAGSIMTTECVILRPKMTAEEAIKRIRRTGIDKETIYTCYVSDASSTLIGIVTIKTLLLSDDDEVIENIMETNVISVNTLDDQEEVAQMFNKYNFLALPVVDKENRLVGIVTVDDAIDVMEEEATEDIQKMAAITPTTDKPYDRIGVFETYRARIPWLLILMISATFTGMIITGFEDALAGSLVLSAFIPMLMDTGGNSGSQASVTVIRALSLDEIEFKDIFKVIFKEARVSLLCGVTLAAANFAKIMLFDRLVLGNTGITVQVALVVCLTMVVTIFIAKLVGCTLPMIAAKIGFDPAVMASPFITTIVDAISLFVYFQIAQAILHL</sequence>
<evidence type="ECO:0000313" key="11">
    <source>
        <dbReference type="EMBL" id="MBK6088316.1"/>
    </source>
</evidence>
<evidence type="ECO:0000256" key="7">
    <source>
        <dbReference type="ARBA" id="ARBA00023136"/>
    </source>
</evidence>
<dbReference type="RefSeq" id="WP_201427214.1">
    <property type="nucleotide sequence ID" value="NZ_JAEQMG010000048.1"/>
</dbReference>
<feature type="transmembrane region" description="Helical" evidence="9">
    <location>
        <begin position="394"/>
        <end position="418"/>
    </location>
</feature>
<dbReference type="NCBIfam" id="TIGR00400">
    <property type="entry name" value="mgtE"/>
    <property type="match status" value="1"/>
</dbReference>
<dbReference type="Pfam" id="PF03448">
    <property type="entry name" value="MgtE_N"/>
    <property type="match status" value="1"/>
</dbReference>
<dbReference type="SUPFAM" id="SSF161093">
    <property type="entry name" value="MgtE membrane domain-like"/>
    <property type="match status" value="1"/>
</dbReference>
<evidence type="ECO:0000256" key="9">
    <source>
        <dbReference type="RuleBase" id="RU362011"/>
    </source>
</evidence>
<dbReference type="InterPro" id="IPR006669">
    <property type="entry name" value="MgtE_transporter"/>
</dbReference>
<dbReference type="EMBL" id="JAEQMG010000048">
    <property type="protein sequence ID" value="MBK6088316.1"/>
    <property type="molecule type" value="Genomic_DNA"/>
</dbReference>
<comment type="caution">
    <text evidence="11">The sequence shown here is derived from an EMBL/GenBank/DDBJ whole genome shotgun (WGS) entry which is preliminary data.</text>
</comment>
<keyword evidence="12" id="KW-1185">Reference proteome</keyword>
<dbReference type="Pfam" id="PF00571">
    <property type="entry name" value="CBS"/>
    <property type="match status" value="2"/>
</dbReference>
<dbReference type="SUPFAM" id="SSF54631">
    <property type="entry name" value="CBS-domain pair"/>
    <property type="match status" value="1"/>
</dbReference>
<dbReference type="PROSITE" id="PS51371">
    <property type="entry name" value="CBS"/>
    <property type="match status" value="2"/>
</dbReference>
<comment type="subcellular location">
    <subcellularLocation>
        <location evidence="9">Cell membrane</location>
        <topology evidence="9">Multi-pass membrane protein</topology>
    </subcellularLocation>
    <subcellularLocation>
        <location evidence="1">Membrane</location>
        <topology evidence="1">Multi-pass membrane protein</topology>
    </subcellularLocation>
</comment>
<dbReference type="CDD" id="cd04606">
    <property type="entry name" value="CBS_pair_Mg_transporter"/>
    <property type="match status" value="1"/>
</dbReference>
<evidence type="ECO:0000256" key="1">
    <source>
        <dbReference type="ARBA" id="ARBA00004141"/>
    </source>
</evidence>
<comment type="function">
    <text evidence="9">Acts as a magnesium transporter.</text>
</comment>
<evidence type="ECO:0000313" key="12">
    <source>
        <dbReference type="Proteomes" id="UP000633365"/>
    </source>
</evidence>
<comment type="subunit">
    <text evidence="9">Homodimer.</text>
</comment>
<dbReference type="InterPro" id="IPR000644">
    <property type="entry name" value="CBS_dom"/>
</dbReference>
<feature type="transmembrane region" description="Helical" evidence="9">
    <location>
        <begin position="430"/>
        <end position="452"/>
    </location>
</feature>
<evidence type="ECO:0000256" key="6">
    <source>
        <dbReference type="ARBA" id="ARBA00022989"/>
    </source>
</evidence>
<feature type="domain" description="CBS" evidence="10">
    <location>
        <begin position="138"/>
        <end position="200"/>
    </location>
</feature>
<comment type="caution">
    <text evidence="9">Lacks conserved residue(s) required for the propagation of feature annotation.</text>
</comment>
<dbReference type="PANTHER" id="PTHR43773:SF1">
    <property type="entry name" value="MAGNESIUM TRANSPORTER MGTE"/>
    <property type="match status" value="1"/>
</dbReference>
<dbReference type="GO" id="GO:0015095">
    <property type="term" value="F:magnesium ion transmembrane transporter activity"/>
    <property type="evidence" value="ECO:0007669"/>
    <property type="project" value="UniProtKB-UniRule"/>
</dbReference>
<dbReference type="InterPro" id="IPR036739">
    <property type="entry name" value="SLC41_membr_dom_sf"/>
</dbReference>
<name>A0A934TZD4_9FIRM</name>
<keyword evidence="8" id="KW-0129">CBS domain</keyword>
<evidence type="ECO:0000256" key="5">
    <source>
        <dbReference type="ARBA" id="ARBA00022842"/>
    </source>
</evidence>
<dbReference type="Gene3D" id="1.25.60.10">
    <property type="entry name" value="MgtE N-terminal domain-like"/>
    <property type="match status" value="1"/>
</dbReference>
<comment type="similarity">
    <text evidence="2 9">Belongs to the SLC41A transporter family.</text>
</comment>
<proteinExistence type="inferred from homology"/>
<dbReference type="SMART" id="SM00116">
    <property type="entry name" value="CBS"/>
    <property type="match status" value="2"/>
</dbReference>
<organism evidence="11 12">
    <name type="scientific">Ruminococcus difficilis</name>
    <dbReference type="NCBI Taxonomy" id="2763069"/>
    <lineage>
        <taxon>Bacteria</taxon>
        <taxon>Bacillati</taxon>
        <taxon>Bacillota</taxon>
        <taxon>Clostridia</taxon>
        <taxon>Eubacteriales</taxon>
        <taxon>Oscillospiraceae</taxon>
        <taxon>Ruminococcus</taxon>
    </lineage>
</organism>
<dbReference type="GO" id="GO:0005886">
    <property type="term" value="C:plasma membrane"/>
    <property type="evidence" value="ECO:0007669"/>
    <property type="project" value="UniProtKB-SubCell"/>
</dbReference>
<gene>
    <name evidence="11" type="primary">mgtE</name>
    <name evidence="11" type="ORF">JKK62_06535</name>
</gene>
<dbReference type="Gene3D" id="1.10.357.20">
    <property type="entry name" value="SLC41 divalent cation transporters, integral membrane domain"/>
    <property type="match status" value="1"/>
</dbReference>
<evidence type="ECO:0000256" key="8">
    <source>
        <dbReference type="PROSITE-ProRule" id="PRU00703"/>
    </source>
</evidence>
<feature type="domain" description="CBS" evidence="10">
    <location>
        <begin position="202"/>
        <end position="258"/>
    </location>
</feature>
<keyword evidence="7 9" id="KW-0472">Membrane</keyword>
<dbReference type="InterPro" id="IPR006668">
    <property type="entry name" value="Mg_transptr_MgtE_intracell_dom"/>
</dbReference>
<evidence type="ECO:0000259" key="10">
    <source>
        <dbReference type="PROSITE" id="PS51371"/>
    </source>
</evidence>
<accession>A0A934TZD4</accession>
<keyword evidence="5 9" id="KW-0460">Magnesium</keyword>
<dbReference type="Pfam" id="PF01769">
    <property type="entry name" value="MgtE"/>
    <property type="match status" value="1"/>
</dbReference>
<dbReference type="AlphaFoldDB" id="A0A934TZD4"/>
<evidence type="ECO:0000256" key="2">
    <source>
        <dbReference type="ARBA" id="ARBA00009749"/>
    </source>
</evidence>
<keyword evidence="4 9" id="KW-0812">Transmembrane</keyword>
<dbReference type="SMART" id="SM00924">
    <property type="entry name" value="MgtE_N"/>
    <property type="match status" value="1"/>
</dbReference>
<dbReference type="GO" id="GO:0046872">
    <property type="term" value="F:metal ion binding"/>
    <property type="evidence" value="ECO:0007669"/>
    <property type="project" value="UniProtKB-KW"/>
</dbReference>
<dbReference type="SUPFAM" id="SSF158791">
    <property type="entry name" value="MgtE N-terminal domain-like"/>
    <property type="match status" value="1"/>
</dbReference>
<evidence type="ECO:0000256" key="4">
    <source>
        <dbReference type="ARBA" id="ARBA00022692"/>
    </source>
</evidence>
<dbReference type="Gene3D" id="3.10.580.10">
    <property type="entry name" value="CBS-domain"/>
    <property type="match status" value="1"/>
</dbReference>
<reference evidence="11" key="1">
    <citation type="submission" date="2021-01" db="EMBL/GenBank/DDBJ databases">
        <title>Genome public.</title>
        <authorList>
            <person name="Liu C."/>
            <person name="Sun Q."/>
        </authorList>
    </citation>
    <scope>NUCLEOTIDE SEQUENCE</scope>
    <source>
        <strain evidence="11">M6</strain>
    </source>
</reference>
<evidence type="ECO:0000256" key="3">
    <source>
        <dbReference type="ARBA" id="ARBA00022448"/>
    </source>
</evidence>
<dbReference type="PANTHER" id="PTHR43773">
    <property type="entry name" value="MAGNESIUM TRANSPORTER MGTE"/>
    <property type="match status" value="1"/>
</dbReference>
<keyword evidence="3 9" id="KW-0813">Transport</keyword>
<keyword evidence="9" id="KW-1003">Cell membrane</keyword>
<protein>
    <recommendedName>
        <fullName evidence="9">Magnesium transporter MgtE</fullName>
    </recommendedName>
</protein>
<dbReference type="Proteomes" id="UP000633365">
    <property type="component" value="Unassembled WGS sequence"/>
</dbReference>
<dbReference type="InterPro" id="IPR038076">
    <property type="entry name" value="MgtE_N_sf"/>
</dbReference>